<evidence type="ECO:0000313" key="2">
    <source>
        <dbReference type="Proteomes" id="UP001139054"/>
    </source>
</evidence>
<reference evidence="1" key="1">
    <citation type="submission" date="2022-01" db="EMBL/GenBank/DDBJ databases">
        <title>Genome sequnece data of strain Bradyrhizobium sp. nov.</title>
        <authorList>
            <person name="Zhang J."/>
        </authorList>
    </citation>
    <scope>NUCLEOTIDE SEQUENCE</scope>
    <source>
        <strain evidence="1">WYCCWR 13023</strain>
    </source>
</reference>
<evidence type="ECO:0000313" key="1">
    <source>
        <dbReference type="EMBL" id="MCG2626672.1"/>
    </source>
</evidence>
<name>A0A9X1UFN2_9BRAD</name>
<sequence length="96" mass="11355">MIISPLCLLLRFDYLFFTFSPIFTRRRMASERAGASAGLDHHYYNNRRWACLSRWRELVIEQLMTPAPDIRAVMWKKAHLRQTVYFTPAIKPPARA</sequence>
<dbReference type="Proteomes" id="UP001139054">
    <property type="component" value="Unassembled WGS sequence"/>
</dbReference>
<dbReference type="EMBL" id="JAKLTY010000004">
    <property type="protein sequence ID" value="MCG2626672.1"/>
    <property type="molecule type" value="Genomic_DNA"/>
</dbReference>
<organism evidence="1 2">
    <name type="scientific">Bradyrhizobium zhengyangense</name>
    <dbReference type="NCBI Taxonomy" id="2911009"/>
    <lineage>
        <taxon>Bacteria</taxon>
        <taxon>Pseudomonadati</taxon>
        <taxon>Pseudomonadota</taxon>
        <taxon>Alphaproteobacteria</taxon>
        <taxon>Hyphomicrobiales</taxon>
        <taxon>Nitrobacteraceae</taxon>
        <taxon>Bradyrhizobium</taxon>
    </lineage>
</organism>
<dbReference type="AlphaFoldDB" id="A0A9X1UFN2"/>
<gene>
    <name evidence="1" type="ORF">L6654_08560</name>
</gene>
<dbReference type="RefSeq" id="WP_237890123.1">
    <property type="nucleotide sequence ID" value="NZ_JAKLTY010000004.1"/>
</dbReference>
<protein>
    <submittedName>
        <fullName evidence="1">Uncharacterized protein</fullName>
    </submittedName>
</protein>
<comment type="caution">
    <text evidence="1">The sequence shown here is derived from an EMBL/GenBank/DDBJ whole genome shotgun (WGS) entry which is preliminary data.</text>
</comment>
<accession>A0A9X1UFN2</accession>
<proteinExistence type="predicted"/>